<accession>A0A5J4UTC2</accession>
<evidence type="ECO:0000256" key="7">
    <source>
        <dbReference type="ARBA" id="ARBA00022989"/>
    </source>
</evidence>
<evidence type="ECO:0000256" key="4">
    <source>
        <dbReference type="ARBA" id="ARBA00022737"/>
    </source>
</evidence>
<keyword evidence="2" id="KW-0813">Transport</keyword>
<dbReference type="SMART" id="SM00382">
    <property type="entry name" value="AAA"/>
    <property type="match status" value="1"/>
</dbReference>
<dbReference type="PROSITE" id="PS00211">
    <property type="entry name" value="ABC_TRANSPORTER_1"/>
    <property type="match status" value="1"/>
</dbReference>
<dbReference type="Proteomes" id="UP000324800">
    <property type="component" value="Unassembled WGS sequence"/>
</dbReference>
<feature type="compositionally biased region" description="Basic and acidic residues" evidence="9">
    <location>
        <begin position="1"/>
        <end position="10"/>
    </location>
</feature>
<evidence type="ECO:0000256" key="6">
    <source>
        <dbReference type="ARBA" id="ARBA00022840"/>
    </source>
</evidence>
<keyword evidence="3 10" id="KW-0812">Transmembrane</keyword>
<evidence type="ECO:0000256" key="8">
    <source>
        <dbReference type="ARBA" id="ARBA00023136"/>
    </source>
</evidence>
<dbReference type="InterPro" id="IPR011527">
    <property type="entry name" value="ABC1_TM_dom"/>
</dbReference>
<feature type="compositionally biased region" description="Polar residues" evidence="9">
    <location>
        <begin position="16"/>
        <end position="34"/>
    </location>
</feature>
<evidence type="ECO:0000313" key="14">
    <source>
        <dbReference type="Proteomes" id="UP000324800"/>
    </source>
</evidence>
<organism evidence="13 14">
    <name type="scientific">Streblomastix strix</name>
    <dbReference type="NCBI Taxonomy" id="222440"/>
    <lineage>
        <taxon>Eukaryota</taxon>
        <taxon>Metamonada</taxon>
        <taxon>Preaxostyla</taxon>
        <taxon>Oxymonadida</taxon>
        <taxon>Streblomastigidae</taxon>
        <taxon>Streblomastix</taxon>
    </lineage>
</organism>
<dbReference type="OrthoDB" id="6500128at2759"/>
<sequence>KMHHLNRDKSPFPIQFSPQYPNFKPNSPLLQPITQSSQQLFSSQSPKQQSYQPLQSSSSQTKSNSPSNPTHNNFSNILFHPITEVLSYKPNTYTQIKSSYSPSSFSPIISSPISPRPVSRFSLRSVTPFDSRPYGIHLYNVNLQLKRGSLTVVVGSVGSGKSSLCCAIIGDMEKVSGYMYIDGKIAYYPQQPWILNGTIQENIIFQLEYNESRYKEAIKVCALDYDFKHLRSGDQTLIGDKGINLSGGQKARIQLARTIYSNRDIFILDDPLSAVDPRVGEFLLNECICKKLAGKTRILITNDQHCLEKADHIVIMRNGEVSEQGSYLEMQERGVNISKYTISSACLFIMLIIRAIISAFCSKRSNRLIHKRLTRSLLNATQFFYDVTPIGKIMNRFTSDLNQIDLQMYNVFILVASLWIAFIGQVVIITIDSPIFLVIGIPAIIGYFIINKFYSNTSSTFLLLESMSKSPIMSMYTETVSGSGLSVIRSFEVESQYQKKFNSLLDEWGLRYTLYLQGKLWSMLYGSIISAVMMLFIVIIGWFTMNSAIFAVAINAAISFSYFGDYILSQTSDLKKKRSKSHPYNPTYLWPEQGNVVFENVSFKYRPELPSVLRNVSFDIRGGEKIGICGRTGSGKSSLIMALFRLVELDPKLQPRSMDIDSDFKQISQRNKELNRGRILIDGIDISKVDLSRMRSSIAIIP</sequence>
<reference evidence="13 14" key="1">
    <citation type="submission" date="2019-03" db="EMBL/GenBank/DDBJ databases">
        <title>Single cell metagenomics reveals metabolic interactions within the superorganism composed of flagellate Streblomastix strix and complex community of Bacteroidetes bacteria on its surface.</title>
        <authorList>
            <person name="Treitli S.C."/>
            <person name="Kolisko M."/>
            <person name="Husnik F."/>
            <person name="Keeling P."/>
            <person name="Hampl V."/>
        </authorList>
    </citation>
    <scope>NUCLEOTIDE SEQUENCE [LARGE SCALE GENOMIC DNA]</scope>
    <source>
        <strain evidence="13">ST1C</strain>
    </source>
</reference>
<dbReference type="GO" id="GO:0140359">
    <property type="term" value="F:ABC-type transporter activity"/>
    <property type="evidence" value="ECO:0007669"/>
    <property type="project" value="InterPro"/>
</dbReference>
<keyword evidence="5" id="KW-0547">Nucleotide-binding</keyword>
<feature type="non-terminal residue" evidence="13">
    <location>
        <position position="1"/>
    </location>
</feature>
<dbReference type="GO" id="GO:0016887">
    <property type="term" value="F:ATP hydrolysis activity"/>
    <property type="evidence" value="ECO:0007669"/>
    <property type="project" value="InterPro"/>
</dbReference>
<feature type="transmembrane region" description="Helical" evidence="10">
    <location>
        <begin position="435"/>
        <end position="454"/>
    </location>
</feature>
<feature type="transmembrane region" description="Helical" evidence="10">
    <location>
        <begin position="549"/>
        <end position="568"/>
    </location>
</feature>
<dbReference type="GO" id="GO:0016020">
    <property type="term" value="C:membrane"/>
    <property type="evidence" value="ECO:0007669"/>
    <property type="project" value="UniProtKB-SubCell"/>
</dbReference>
<evidence type="ECO:0000256" key="3">
    <source>
        <dbReference type="ARBA" id="ARBA00022692"/>
    </source>
</evidence>
<dbReference type="PROSITE" id="PS50929">
    <property type="entry name" value="ABC_TM1F"/>
    <property type="match status" value="1"/>
</dbReference>
<feature type="domain" description="ABC transmembrane type-1" evidence="12">
    <location>
        <begin position="340"/>
        <end position="541"/>
    </location>
</feature>
<dbReference type="InterPro" id="IPR017871">
    <property type="entry name" value="ABC_transporter-like_CS"/>
</dbReference>
<dbReference type="SUPFAM" id="SSF90123">
    <property type="entry name" value="ABC transporter transmembrane region"/>
    <property type="match status" value="1"/>
</dbReference>
<evidence type="ECO:0000313" key="13">
    <source>
        <dbReference type="EMBL" id="KAA6372965.1"/>
    </source>
</evidence>
<evidence type="ECO:0000256" key="1">
    <source>
        <dbReference type="ARBA" id="ARBA00004141"/>
    </source>
</evidence>
<comment type="subcellular location">
    <subcellularLocation>
        <location evidence="1">Membrane</location>
        <topology evidence="1">Multi-pass membrane protein</topology>
    </subcellularLocation>
</comment>
<keyword evidence="4" id="KW-0677">Repeat</keyword>
<feature type="compositionally biased region" description="Low complexity" evidence="9">
    <location>
        <begin position="35"/>
        <end position="70"/>
    </location>
</feature>
<dbReference type="Gene3D" id="1.20.1560.10">
    <property type="entry name" value="ABC transporter type 1, transmembrane domain"/>
    <property type="match status" value="1"/>
</dbReference>
<dbReference type="InterPro" id="IPR003593">
    <property type="entry name" value="AAA+_ATPase"/>
</dbReference>
<keyword evidence="6" id="KW-0067">ATP-binding</keyword>
<feature type="transmembrane region" description="Helical" evidence="10">
    <location>
        <begin position="520"/>
        <end position="543"/>
    </location>
</feature>
<dbReference type="GO" id="GO:0005524">
    <property type="term" value="F:ATP binding"/>
    <property type="evidence" value="ECO:0007669"/>
    <property type="project" value="UniProtKB-KW"/>
</dbReference>
<protein>
    <submittedName>
        <fullName evidence="13">Putative multidrug resistance-associated protein 6</fullName>
    </submittedName>
</protein>
<feature type="domain" description="ABC transporter" evidence="11">
    <location>
        <begin position="123"/>
        <end position="343"/>
    </location>
</feature>
<dbReference type="PROSITE" id="PS50893">
    <property type="entry name" value="ABC_TRANSPORTER_2"/>
    <property type="match status" value="1"/>
</dbReference>
<dbReference type="InterPro" id="IPR044726">
    <property type="entry name" value="ABCC_6TM_D2"/>
</dbReference>
<gene>
    <name evidence="13" type="ORF">EZS28_031508</name>
</gene>
<dbReference type="CDD" id="cd03250">
    <property type="entry name" value="ABCC_MRP_domain1"/>
    <property type="match status" value="1"/>
</dbReference>
<feature type="region of interest" description="Disordered" evidence="9">
    <location>
        <begin position="1"/>
        <end position="73"/>
    </location>
</feature>
<dbReference type="FunFam" id="3.40.50.300:FF:000973">
    <property type="entry name" value="Multidrug resistance-associated protein 4"/>
    <property type="match status" value="1"/>
</dbReference>
<dbReference type="Gene3D" id="3.40.50.300">
    <property type="entry name" value="P-loop containing nucleotide triphosphate hydrolases"/>
    <property type="match status" value="2"/>
</dbReference>
<dbReference type="CDD" id="cd18580">
    <property type="entry name" value="ABC_6TM_ABCC_D2"/>
    <property type="match status" value="1"/>
</dbReference>
<dbReference type="PANTHER" id="PTHR24223">
    <property type="entry name" value="ATP-BINDING CASSETTE SUB-FAMILY C"/>
    <property type="match status" value="1"/>
</dbReference>
<proteinExistence type="predicted"/>
<evidence type="ECO:0000256" key="5">
    <source>
        <dbReference type="ARBA" id="ARBA00022741"/>
    </source>
</evidence>
<name>A0A5J4UTC2_9EUKA</name>
<dbReference type="InterPro" id="IPR050173">
    <property type="entry name" value="ABC_transporter_C-like"/>
</dbReference>
<dbReference type="AlphaFoldDB" id="A0A5J4UTC2"/>
<evidence type="ECO:0000256" key="9">
    <source>
        <dbReference type="SAM" id="MobiDB-lite"/>
    </source>
</evidence>
<feature type="transmembrane region" description="Helical" evidence="10">
    <location>
        <begin position="409"/>
        <end position="429"/>
    </location>
</feature>
<evidence type="ECO:0000256" key="2">
    <source>
        <dbReference type="ARBA" id="ARBA00022448"/>
    </source>
</evidence>
<dbReference type="InterPro" id="IPR003439">
    <property type="entry name" value="ABC_transporter-like_ATP-bd"/>
</dbReference>
<feature type="non-terminal residue" evidence="13">
    <location>
        <position position="702"/>
    </location>
</feature>
<dbReference type="SUPFAM" id="SSF52540">
    <property type="entry name" value="P-loop containing nucleoside triphosphate hydrolases"/>
    <property type="match status" value="2"/>
</dbReference>
<keyword evidence="7 10" id="KW-1133">Transmembrane helix</keyword>
<dbReference type="Pfam" id="PF00664">
    <property type="entry name" value="ABC_membrane"/>
    <property type="match status" value="1"/>
</dbReference>
<dbReference type="InterPro" id="IPR027417">
    <property type="entry name" value="P-loop_NTPase"/>
</dbReference>
<evidence type="ECO:0000256" key="10">
    <source>
        <dbReference type="SAM" id="Phobius"/>
    </source>
</evidence>
<dbReference type="EMBL" id="SNRW01013129">
    <property type="protein sequence ID" value="KAA6372965.1"/>
    <property type="molecule type" value="Genomic_DNA"/>
</dbReference>
<keyword evidence="8 10" id="KW-0472">Membrane</keyword>
<dbReference type="Pfam" id="PF00005">
    <property type="entry name" value="ABC_tran"/>
    <property type="match status" value="2"/>
</dbReference>
<evidence type="ECO:0000259" key="12">
    <source>
        <dbReference type="PROSITE" id="PS50929"/>
    </source>
</evidence>
<comment type="caution">
    <text evidence="13">The sequence shown here is derived from an EMBL/GenBank/DDBJ whole genome shotgun (WGS) entry which is preliminary data.</text>
</comment>
<dbReference type="PANTHER" id="PTHR24223:SF415">
    <property type="entry name" value="FI20190P1"/>
    <property type="match status" value="1"/>
</dbReference>
<dbReference type="InterPro" id="IPR036640">
    <property type="entry name" value="ABC1_TM_sf"/>
</dbReference>
<evidence type="ECO:0000259" key="11">
    <source>
        <dbReference type="PROSITE" id="PS50893"/>
    </source>
</evidence>
<feature type="transmembrane region" description="Helical" evidence="10">
    <location>
        <begin position="340"/>
        <end position="362"/>
    </location>
</feature>